<keyword evidence="13" id="KW-1185">Reference proteome</keyword>
<keyword evidence="6" id="KW-0067">ATP-binding</keyword>
<evidence type="ECO:0000256" key="6">
    <source>
        <dbReference type="ARBA" id="ARBA00022840"/>
    </source>
</evidence>
<dbReference type="SUPFAM" id="SSF52540">
    <property type="entry name" value="P-loop containing nucleoside triphosphate hydrolases"/>
    <property type="match status" value="1"/>
</dbReference>
<dbReference type="InterPro" id="IPR003439">
    <property type="entry name" value="ABC_transporter-like_ATP-bd"/>
</dbReference>
<evidence type="ECO:0000259" key="11">
    <source>
        <dbReference type="PROSITE" id="PS50928"/>
    </source>
</evidence>
<feature type="transmembrane region" description="Helical" evidence="9">
    <location>
        <begin position="118"/>
        <end position="142"/>
    </location>
</feature>
<evidence type="ECO:0000256" key="4">
    <source>
        <dbReference type="ARBA" id="ARBA00022692"/>
    </source>
</evidence>
<evidence type="ECO:0000256" key="8">
    <source>
        <dbReference type="ARBA" id="ARBA00023136"/>
    </source>
</evidence>
<keyword evidence="3" id="KW-1003">Cell membrane</keyword>
<dbReference type="Pfam" id="PF00005">
    <property type="entry name" value="ABC_tran"/>
    <property type="match status" value="1"/>
</dbReference>
<dbReference type="STRING" id="1408189.CLAC_00625"/>
<evidence type="ECO:0000256" key="2">
    <source>
        <dbReference type="ARBA" id="ARBA00022448"/>
    </source>
</evidence>
<dbReference type="RefSeq" id="WP_053411267.1">
    <property type="nucleotide sequence ID" value="NZ_CP006841.1"/>
</dbReference>
<keyword evidence="5" id="KW-0547">Nucleotide-binding</keyword>
<dbReference type="InterPro" id="IPR000515">
    <property type="entry name" value="MetI-like"/>
</dbReference>
<name>A0A0K2GXG2_9CORY</name>
<dbReference type="PROSITE" id="PS50928">
    <property type="entry name" value="ABC_TM1"/>
    <property type="match status" value="1"/>
</dbReference>
<dbReference type="Gene3D" id="1.10.3720.10">
    <property type="entry name" value="MetI-like"/>
    <property type="match status" value="1"/>
</dbReference>
<sequence length="584" mass="60223">MSKTMKKGTFTWKWRYLPLAVVVAYALVVPLIWPTPSADFSRALQAPNGQFIGGTDHYGFDLWTRTALGLRVSLFIGLVSALCATAIGLAVGLTAAVRGGWADRVLMRMTDAVNSIPHLILSVVIVALFRGSIPALVISIAITHWSQVARIVRSTVLAARESEYVAASYGAGADSGWVLRKHLFPVAVGQAVVSIVMLTPHAVWHESALSFLGLGLQPDFPSLGTLMDQASSDIMTGAWWVLVVPGTALLAATLSLVALIPKHLMGGTRSEGGADVEIAGDHAAGGSAGERVGLARSAGRSGSVETSALSLPEDFPSGTYGVQSLSVTIASETSRVDAVVGATLRLEPGKIHGLIGGSGSGKSTLGRTLCGQVPAGSTVSGGIVLGGDPTPASEVISAGQGGKSPGGEIALIPQAPASSFTPVRRVGKQIQEIIDASGGKTTASVEELLTRANLGPEIADYFPHQLSGGMAQRAAIAAALATGRPVLVADEPTSALDPDLTASVLELLRSLADAGYAVLLISHDVEDLRASAVCDDLSVMRRGVIVENGPAWQVLSGPRDDYTRALLAALPSGGMTLTAGYERG</sequence>
<dbReference type="PANTHER" id="PTHR43386">
    <property type="entry name" value="OLIGOPEPTIDE TRANSPORT SYSTEM PERMEASE PROTEIN APPC"/>
    <property type="match status" value="1"/>
</dbReference>
<keyword evidence="7 9" id="KW-1133">Transmembrane helix</keyword>
<dbReference type="PROSITE" id="PS50893">
    <property type="entry name" value="ABC_TRANSPORTER_2"/>
    <property type="match status" value="1"/>
</dbReference>
<dbReference type="GO" id="GO:0055085">
    <property type="term" value="P:transmembrane transport"/>
    <property type="evidence" value="ECO:0007669"/>
    <property type="project" value="InterPro"/>
</dbReference>
<dbReference type="EMBL" id="CP006841">
    <property type="protein sequence ID" value="ALA66482.1"/>
    <property type="molecule type" value="Genomic_DNA"/>
</dbReference>
<reference evidence="12 13" key="1">
    <citation type="submission" date="2013-10" db="EMBL/GenBank/DDBJ databases">
        <title>Complete genome sequence of Corynebacterium lactis DSM 45799(T), isolated from raw cow milk.</title>
        <authorList>
            <person name="Ruckert C."/>
            <person name="Albersmeier A."/>
            <person name="Lipski A."/>
            <person name="Kalinowski J."/>
        </authorList>
    </citation>
    <scope>NUCLEOTIDE SEQUENCE [LARGE SCALE GENOMIC DNA]</scope>
    <source>
        <strain evidence="12 13">RW2-5</strain>
    </source>
</reference>
<dbReference type="CDD" id="cd06261">
    <property type="entry name" value="TM_PBP2"/>
    <property type="match status" value="1"/>
</dbReference>
<dbReference type="KEGG" id="clw:CLAC_00625"/>
<feature type="transmembrane region" description="Helical" evidence="9">
    <location>
        <begin position="72"/>
        <end position="97"/>
    </location>
</feature>
<evidence type="ECO:0000256" key="9">
    <source>
        <dbReference type="RuleBase" id="RU363032"/>
    </source>
</evidence>
<dbReference type="SUPFAM" id="SSF161098">
    <property type="entry name" value="MetI-like"/>
    <property type="match status" value="1"/>
</dbReference>
<dbReference type="AlphaFoldDB" id="A0A0K2GXG2"/>
<evidence type="ECO:0000256" key="3">
    <source>
        <dbReference type="ARBA" id="ARBA00022475"/>
    </source>
</evidence>
<dbReference type="InterPro" id="IPR027417">
    <property type="entry name" value="P-loop_NTPase"/>
</dbReference>
<keyword evidence="2 9" id="KW-0813">Transport</keyword>
<accession>A0A0K2GXG2</accession>
<feature type="domain" description="ABC transporter" evidence="10">
    <location>
        <begin position="322"/>
        <end position="567"/>
    </location>
</feature>
<evidence type="ECO:0000256" key="1">
    <source>
        <dbReference type="ARBA" id="ARBA00004651"/>
    </source>
</evidence>
<protein>
    <submittedName>
        <fullName evidence="12">Peptide ABC transporter permease</fullName>
    </submittedName>
</protein>
<comment type="similarity">
    <text evidence="9">Belongs to the binding-protein-dependent transport system permease family.</text>
</comment>
<proteinExistence type="inferred from homology"/>
<feature type="transmembrane region" description="Helical" evidence="9">
    <location>
        <begin position="12"/>
        <end position="33"/>
    </location>
</feature>
<dbReference type="PANTHER" id="PTHR43386:SF23">
    <property type="entry name" value="ABC TRANSPORTER"/>
    <property type="match status" value="1"/>
</dbReference>
<dbReference type="Pfam" id="PF00528">
    <property type="entry name" value="BPD_transp_1"/>
    <property type="match status" value="1"/>
</dbReference>
<feature type="transmembrane region" description="Helical" evidence="9">
    <location>
        <begin position="237"/>
        <end position="260"/>
    </location>
</feature>
<keyword evidence="4 9" id="KW-0812">Transmembrane</keyword>
<evidence type="ECO:0000313" key="12">
    <source>
        <dbReference type="EMBL" id="ALA66482.1"/>
    </source>
</evidence>
<dbReference type="InterPro" id="IPR035906">
    <property type="entry name" value="MetI-like_sf"/>
</dbReference>
<dbReference type="InterPro" id="IPR050366">
    <property type="entry name" value="BP-dependent_transpt_permease"/>
</dbReference>
<dbReference type="GO" id="GO:0005524">
    <property type="term" value="F:ATP binding"/>
    <property type="evidence" value="ECO:0007669"/>
    <property type="project" value="UniProtKB-KW"/>
</dbReference>
<gene>
    <name evidence="12" type="ORF">CLAC_00625</name>
</gene>
<evidence type="ECO:0000313" key="13">
    <source>
        <dbReference type="Proteomes" id="UP000058446"/>
    </source>
</evidence>
<dbReference type="InterPro" id="IPR003593">
    <property type="entry name" value="AAA+_ATPase"/>
</dbReference>
<dbReference type="Gene3D" id="3.40.50.300">
    <property type="entry name" value="P-loop containing nucleotide triphosphate hydrolases"/>
    <property type="match status" value="1"/>
</dbReference>
<keyword evidence="8 9" id="KW-0472">Membrane</keyword>
<dbReference type="Proteomes" id="UP000058446">
    <property type="component" value="Chromosome"/>
</dbReference>
<dbReference type="GO" id="GO:0005886">
    <property type="term" value="C:plasma membrane"/>
    <property type="evidence" value="ECO:0007669"/>
    <property type="project" value="UniProtKB-SubCell"/>
</dbReference>
<comment type="subcellular location">
    <subcellularLocation>
        <location evidence="1 9">Cell membrane</location>
        <topology evidence="1 9">Multi-pass membrane protein</topology>
    </subcellularLocation>
</comment>
<feature type="domain" description="ABC transmembrane type-1" evidence="11">
    <location>
        <begin position="70"/>
        <end position="260"/>
    </location>
</feature>
<dbReference type="PATRIC" id="fig|1408189.4.peg.125"/>
<dbReference type="GO" id="GO:0016887">
    <property type="term" value="F:ATP hydrolysis activity"/>
    <property type="evidence" value="ECO:0007669"/>
    <property type="project" value="InterPro"/>
</dbReference>
<evidence type="ECO:0000256" key="5">
    <source>
        <dbReference type="ARBA" id="ARBA00022741"/>
    </source>
</evidence>
<dbReference type="PROSITE" id="PS00211">
    <property type="entry name" value="ABC_TRANSPORTER_1"/>
    <property type="match status" value="1"/>
</dbReference>
<organism evidence="12 13">
    <name type="scientific">Corynebacterium lactis RW2-5</name>
    <dbReference type="NCBI Taxonomy" id="1408189"/>
    <lineage>
        <taxon>Bacteria</taxon>
        <taxon>Bacillati</taxon>
        <taxon>Actinomycetota</taxon>
        <taxon>Actinomycetes</taxon>
        <taxon>Mycobacteriales</taxon>
        <taxon>Corynebacteriaceae</taxon>
        <taxon>Corynebacterium</taxon>
    </lineage>
</organism>
<dbReference type="SMART" id="SM00382">
    <property type="entry name" value="AAA"/>
    <property type="match status" value="1"/>
</dbReference>
<evidence type="ECO:0000256" key="7">
    <source>
        <dbReference type="ARBA" id="ARBA00022989"/>
    </source>
</evidence>
<evidence type="ECO:0000259" key="10">
    <source>
        <dbReference type="PROSITE" id="PS50893"/>
    </source>
</evidence>
<dbReference type="InterPro" id="IPR017871">
    <property type="entry name" value="ABC_transporter-like_CS"/>
</dbReference>